<sequence length="64" mass="6878">MDNNNIIQKGLNAAKQVAAESRLTNQVEELAAKLGQAVAQPSAQSSTQQARDGLRYDYDDASDV</sequence>
<evidence type="ECO:0000256" key="1">
    <source>
        <dbReference type="SAM" id="MobiDB-lite"/>
    </source>
</evidence>
<dbReference type="Proteomes" id="UP000830167">
    <property type="component" value="Chromosome"/>
</dbReference>
<evidence type="ECO:0000313" key="2">
    <source>
        <dbReference type="EMBL" id="UOF91646.1"/>
    </source>
</evidence>
<gene>
    <name evidence="2" type="ORF">LSG31_05195</name>
</gene>
<protein>
    <submittedName>
        <fullName evidence="2">Uncharacterized protein</fullName>
    </submittedName>
</protein>
<name>A0ABY4CMC8_9BACL</name>
<feature type="region of interest" description="Disordered" evidence="1">
    <location>
        <begin position="36"/>
        <end position="64"/>
    </location>
</feature>
<proteinExistence type="predicted"/>
<organism evidence="2 3">
    <name type="scientific">Fodinisporobacter ferrooxydans</name>
    <dbReference type="NCBI Taxonomy" id="2901836"/>
    <lineage>
        <taxon>Bacteria</taxon>
        <taxon>Bacillati</taxon>
        <taxon>Bacillota</taxon>
        <taxon>Bacilli</taxon>
        <taxon>Bacillales</taxon>
        <taxon>Alicyclobacillaceae</taxon>
        <taxon>Fodinisporobacter</taxon>
    </lineage>
</organism>
<accession>A0ABY4CMC8</accession>
<dbReference type="EMBL" id="CP089291">
    <property type="protein sequence ID" value="UOF91646.1"/>
    <property type="molecule type" value="Genomic_DNA"/>
</dbReference>
<reference evidence="2" key="1">
    <citation type="submission" date="2021-12" db="EMBL/GenBank/DDBJ databases">
        <title>Alicyclobacillaceae gen. nov., sp. nov., isolated from chalcocite enrichment system.</title>
        <authorList>
            <person name="Jiang Z."/>
        </authorList>
    </citation>
    <scope>NUCLEOTIDE SEQUENCE</scope>
    <source>
        <strain evidence="2">MYW30-H2</strain>
    </source>
</reference>
<feature type="compositionally biased region" description="Low complexity" evidence="1">
    <location>
        <begin position="36"/>
        <end position="50"/>
    </location>
</feature>
<keyword evidence="3" id="KW-1185">Reference proteome</keyword>
<dbReference type="RefSeq" id="WP_347438341.1">
    <property type="nucleotide sequence ID" value="NZ_CP089291.1"/>
</dbReference>
<evidence type="ECO:0000313" key="3">
    <source>
        <dbReference type="Proteomes" id="UP000830167"/>
    </source>
</evidence>